<dbReference type="PANTHER" id="PTHR43903">
    <property type="entry name" value="NEUROLIGIN"/>
    <property type="match status" value="1"/>
</dbReference>
<feature type="compositionally biased region" description="Polar residues" evidence="7">
    <location>
        <begin position="295"/>
        <end position="307"/>
    </location>
</feature>
<keyword evidence="5" id="KW-1015">Disulfide bond</keyword>
<dbReference type="InterPro" id="IPR051093">
    <property type="entry name" value="Neuroligin/BSAL"/>
</dbReference>
<evidence type="ECO:0000256" key="4">
    <source>
        <dbReference type="ARBA" id="ARBA00023136"/>
    </source>
</evidence>
<reference evidence="11" key="1">
    <citation type="journal article" date="2019" name="IScience">
        <title>Narwhal Genome Reveals Long-Term Low Genetic Diversity despite Current Large Abundance Size.</title>
        <authorList>
            <person name="Westbury M.V."/>
            <person name="Petersen B."/>
            <person name="Garde E."/>
            <person name="Heide-Jorgensen M.P."/>
            <person name="Lorenzen E.D."/>
        </authorList>
    </citation>
    <scope>NUCLEOTIDE SEQUENCE [LARGE SCALE GENOMIC DNA]</scope>
</reference>
<feature type="chain" id="PRO_5020415692" evidence="9">
    <location>
        <begin position="18"/>
        <end position="307"/>
    </location>
</feature>
<evidence type="ECO:0000256" key="6">
    <source>
        <dbReference type="ARBA" id="ARBA00023180"/>
    </source>
</evidence>
<dbReference type="InterPro" id="IPR029058">
    <property type="entry name" value="AB_hydrolase_fold"/>
</dbReference>
<evidence type="ECO:0000313" key="10">
    <source>
        <dbReference type="EMBL" id="TKC33287.1"/>
    </source>
</evidence>
<comment type="subcellular location">
    <subcellularLocation>
        <location evidence="1">Cell membrane</location>
    </subcellularLocation>
</comment>
<evidence type="ECO:0000256" key="7">
    <source>
        <dbReference type="SAM" id="MobiDB-lite"/>
    </source>
</evidence>
<evidence type="ECO:0000256" key="5">
    <source>
        <dbReference type="ARBA" id="ARBA00023157"/>
    </source>
</evidence>
<feature type="compositionally biased region" description="Pro residues" evidence="7">
    <location>
        <begin position="102"/>
        <end position="130"/>
    </location>
</feature>
<evidence type="ECO:0000256" key="2">
    <source>
        <dbReference type="ARBA" id="ARBA00005964"/>
    </source>
</evidence>
<feature type="compositionally biased region" description="Pro residues" evidence="7">
    <location>
        <begin position="267"/>
        <end position="290"/>
    </location>
</feature>
<dbReference type="PRINTS" id="PR01090">
    <property type="entry name" value="NEUROLIGIN"/>
</dbReference>
<evidence type="ECO:0000256" key="9">
    <source>
        <dbReference type="SAM" id="SignalP"/>
    </source>
</evidence>
<accession>A0A4U1ECH4</accession>
<comment type="similarity">
    <text evidence="2">Belongs to the type-B carboxylesterase/lipase family.</text>
</comment>
<evidence type="ECO:0000256" key="1">
    <source>
        <dbReference type="ARBA" id="ARBA00004236"/>
    </source>
</evidence>
<organism evidence="10 11">
    <name type="scientific">Monodon monoceros</name>
    <name type="common">Narwhal</name>
    <name type="synonym">Ceratodon monodon</name>
    <dbReference type="NCBI Taxonomy" id="40151"/>
    <lineage>
        <taxon>Eukaryota</taxon>
        <taxon>Metazoa</taxon>
        <taxon>Chordata</taxon>
        <taxon>Craniata</taxon>
        <taxon>Vertebrata</taxon>
        <taxon>Euteleostomi</taxon>
        <taxon>Mammalia</taxon>
        <taxon>Eutheria</taxon>
        <taxon>Laurasiatheria</taxon>
        <taxon>Artiodactyla</taxon>
        <taxon>Whippomorpha</taxon>
        <taxon>Cetacea</taxon>
        <taxon>Odontoceti</taxon>
        <taxon>Monodontidae</taxon>
        <taxon>Monodon</taxon>
    </lineage>
</organism>
<evidence type="ECO:0000256" key="8">
    <source>
        <dbReference type="SAM" id="Phobius"/>
    </source>
</evidence>
<dbReference type="GO" id="GO:0005886">
    <property type="term" value="C:plasma membrane"/>
    <property type="evidence" value="ECO:0007669"/>
    <property type="project" value="UniProtKB-SubCell"/>
</dbReference>
<keyword evidence="8" id="KW-0812">Transmembrane</keyword>
<dbReference type="EMBL" id="RWIC01007767">
    <property type="protein sequence ID" value="TKC33287.1"/>
    <property type="molecule type" value="Genomic_DNA"/>
</dbReference>
<dbReference type="AlphaFoldDB" id="A0A4U1ECH4"/>
<keyword evidence="6" id="KW-0325">Glycoprotein</keyword>
<feature type="region of interest" description="Disordered" evidence="7">
    <location>
        <begin position="260"/>
        <end position="307"/>
    </location>
</feature>
<evidence type="ECO:0000256" key="3">
    <source>
        <dbReference type="ARBA" id="ARBA00022475"/>
    </source>
</evidence>
<dbReference type="Proteomes" id="UP000308365">
    <property type="component" value="Unassembled WGS sequence"/>
</dbReference>
<gene>
    <name evidence="10" type="ORF">EI555_009762</name>
</gene>
<keyword evidence="8" id="KW-1133">Transmembrane helix</keyword>
<keyword evidence="3" id="KW-1003">Cell membrane</keyword>
<evidence type="ECO:0000313" key="11">
    <source>
        <dbReference type="Proteomes" id="UP000308365"/>
    </source>
</evidence>
<name>A0A4U1ECH4_MONMO</name>
<protein>
    <submittedName>
        <fullName evidence="10">Uncharacterized protein</fullName>
    </submittedName>
</protein>
<sequence>MGASPLLLLSLPPCVHSDPNQPVPQDTKFIHTKPNRFEEVVWSKFNSKEKQYLHIGLKPRVRDNYRANKVAFWLELVPHLHSLHTELFTTTTRLPPYATRWPPRPPPGAPGTRRPPPPATLPPEPEPEPGPRAYDRFPGDSRDYSTELSVTVAVGASLLFLNILAFAALYYKRDRRQELRCRRLSPPGGSGSGVPGGGPLLPAAGRELPPEEELVSLQLKRGGGVGADPAEALRPACPPDYTLALRRAPDDVPLLAPGALTLLPSGLGPPPPPPPPSLHPFGPFPPPPPTATSHNNTLPHPHSTTRV</sequence>
<comment type="caution">
    <text evidence="10">The sequence shown here is derived from an EMBL/GenBank/DDBJ whole genome shotgun (WGS) entry which is preliminary data.</text>
</comment>
<feature type="region of interest" description="Disordered" evidence="7">
    <location>
        <begin position="95"/>
        <end position="140"/>
    </location>
</feature>
<feature type="signal peptide" evidence="9">
    <location>
        <begin position="1"/>
        <end position="17"/>
    </location>
</feature>
<dbReference type="Gene3D" id="3.40.50.1820">
    <property type="entry name" value="alpha/beta hydrolase"/>
    <property type="match status" value="1"/>
</dbReference>
<keyword evidence="9" id="KW-0732">Signal</keyword>
<keyword evidence="4 8" id="KW-0472">Membrane</keyword>
<dbReference type="InterPro" id="IPR000460">
    <property type="entry name" value="Nlgn"/>
</dbReference>
<dbReference type="GO" id="GO:0042043">
    <property type="term" value="F:neurexin family protein binding"/>
    <property type="evidence" value="ECO:0007669"/>
    <property type="project" value="InterPro"/>
</dbReference>
<feature type="transmembrane region" description="Helical" evidence="8">
    <location>
        <begin position="148"/>
        <end position="171"/>
    </location>
</feature>
<proteinExistence type="inferred from homology"/>